<keyword evidence="3" id="KW-1185">Reference proteome</keyword>
<comment type="caution">
    <text evidence="2">The sequence shown here is derived from an EMBL/GenBank/DDBJ whole genome shotgun (WGS) entry which is preliminary data.</text>
</comment>
<evidence type="ECO:0000313" key="3">
    <source>
        <dbReference type="Proteomes" id="UP001303046"/>
    </source>
</evidence>
<feature type="region of interest" description="Disordered" evidence="1">
    <location>
        <begin position="59"/>
        <end position="107"/>
    </location>
</feature>
<dbReference type="EMBL" id="JAVFWL010000005">
    <property type="protein sequence ID" value="KAK6755900.1"/>
    <property type="molecule type" value="Genomic_DNA"/>
</dbReference>
<accession>A0ABR1DZP4</accession>
<proteinExistence type="predicted"/>
<protein>
    <submittedName>
        <fullName evidence="2">Uncharacterized protein</fullName>
    </submittedName>
</protein>
<reference evidence="2 3" key="1">
    <citation type="submission" date="2023-08" db="EMBL/GenBank/DDBJ databases">
        <title>A Necator americanus chromosomal reference genome.</title>
        <authorList>
            <person name="Ilik V."/>
            <person name="Petrzelkova K.J."/>
            <person name="Pardy F."/>
            <person name="Fuh T."/>
            <person name="Niatou-Singa F.S."/>
            <person name="Gouil Q."/>
            <person name="Baker L."/>
            <person name="Ritchie M.E."/>
            <person name="Jex A.R."/>
            <person name="Gazzola D."/>
            <person name="Li H."/>
            <person name="Toshio Fujiwara R."/>
            <person name="Zhan B."/>
            <person name="Aroian R.V."/>
            <person name="Pafco B."/>
            <person name="Schwarz E.M."/>
        </authorList>
    </citation>
    <scope>NUCLEOTIDE SEQUENCE [LARGE SCALE GENOMIC DNA]</scope>
    <source>
        <strain evidence="2 3">Aroian</strain>
        <tissue evidence="2">Whole animal</tissue>
    </source>
</reference>
<dbReference type="Proteomes" id="UP001303046">
    <property type="component" value="Unassembled WGS sequence"/>
</dbReference>
<organism evidence="2 3">
    <name type="scientific">Necator americanus</name>
    <name type="common">Human hookworm</name>
    <dbReference type="NCBI Taxonomy" id="51031"/>
    <lineage>
        <taxon>Eukaryota</taxon>
        <taxon>Metazoa</taxon>
        <taxon>Ecdysozoa</taxon>
        <taxon>Nematoda</taxon>
        <taxon>Chromadorea</taxon>
        <taxon>Rhabditida</taxon>
        <taxon>Rhabditina</taxon>
        <taxon>Rhabditomorpha</taxon>
        <taxon>Strongyloidea</taxon>
        <taxon>Ancylostomatidae</taxon>
        <taxon>Bunostominae</taxon>
        <taxon>Necator</taxon>
    </lineage>
</organism>
<evidence type="ECO:0000256" key="1">
    <source>
        <dbReference type="SAM" id="MobiDB-lite"/>
    </source>
</evidence>
<feature type="compositionally biased region" description="Basic and acidic residues" evidence="1">
    <location>
        <begin position="97"/>
        <end position="107"/>
    </location>
</feature>
<name>A0ABR1DZP4_NECAM</name>
<feature type="compositionally biased region" description="Polar residues" evidence="1">
    <location>
        <begin position="78"/>
        <end position="95"/>
    </location>
</feature>
<evidence type="ECO:0000313" key="2">
    <source>
        <dbReference type="EMBL" id="KAK6755900.1"/>
    </source>
</evidence>
<gene>
    <name evidence="2" type="primary">Necator_chrV.g19140</name>
    <name evidence="2" type="ORF">RB195_014348</name>
</gene>
<sequence length="107" mass="11749">MEEVSRGQQGDDCCFHSVLPAQIFRSCLFLSSSVALPSFVLKSPTTNLQKNFLLRVTSSPRAGAEGGGKELPDDVTGSPENQQDARQMSAQQNQPRLHFEAKLSLRE</sequence>